<name>A0A1Y3Y5F3_9ACTN</name>
<keyword evidence="8" id="KW-1185">Reference proteome</keyword>
<organism evidence="7 8">
    <name type="scientific">[Collinsella] massiliensis</name>
    <dbReference type="NCBI Taxonomy" id="1232426"/>
    <lineage>
        <taxon>Bacteria</taxon>
        <taxon>Bacillati</taxon>
        <taxon>Actinomycetota</taxon>
        <taxon>Coriobacteriia</taxon>
        <taxon>Coriobacteriales</taxon>
        <taxon>Coriobacteriaceae</taxon>
        <taxon>Enorma</taxon>
    </lineage>
</organism>
<evidence type="ECO:0000313" key="8">
    <source>
        <dbReference type="Proteomes" id="UP000195781"/>
    </source>
</evidence>
<feature type="transmembrane region" description="Helical" evidence="6">
    <location>
        <begin position="69"/>
        <end position="89"/>
    </location>
</feature>
<dbReference type="Pfam" id="PF01027">
    <property type="entry name" value="Bax1-I"/>
    <property type="match status" value="1"/>
</dbReference>
<evidence type="ECO:0008006" key="9">
    <source>
        <dbReference type="Google" id="ProtNLM"/>
    </source>
</evidence>
<dbReference type="EMBL" id="NFIE01000003">
    <property type="protein sequence ID" value="OUN89540.1"/>
    <property type="molecule type" value="Genomic_DNA"/>
</dbReference>
<feature type="transmembrane region" description="Helical" evidence="6">
    <location>
        <begin position="128"/>
        <end position="151"/>
    </location>
</feature>
<evidence type="ECO:0000256" key="1">
    <source>
        <dbReference type="ARBA" id="ARBA00004141"/>
    </source>
</evidence>
<dbReference type="AlphaFoldDB" id="A0A1Y3Y5F3"/>
<keyword evidence="4 6" id="KW-1133">Transmembrane helix</keyword>
<dbReference type="PANTHER" id="PTHR23291:SF50">
    <property type="entry name" value="PROTEIN LIFEGUARD 4"/>
    <property type="match status" value="1"/>
</dbReference>
<keyword evidence="3 6" id="KW-0812">Transmembrane</keyword>
<reference evidence="8" key="1">
    <citation type="submission" date="2017-04" db="EMBL/GenBank/DDBJ databases">
        <title>Function of individual gut microbiota members based on whole genome sequencing of pure cultures obtained from chicken caecum.</title>
        <authorList>
            <person name="Medvecky M."/>
            <person name="Cejkova D."/>
            <person name="Polansky O."/>
            <person name="Karasova D."/>
            <person name="Kubasova T."/>
            <person name="Cizek A."/>
            <person name="Rychlik I."/>
        </authorList>
    </citation>
    <scope>NUCLEOTIDE SEQUENCE [LARGE SCALE GENOMIC DNA]</scope>
    <source>
        <strain evidence="8">An5</strain>
    </source>
</reference>
<keyword evidence="5 6" id="KW-0472">Membrane</keyword>
<feature type="transmembrane region" description="Helical" evidence="6">
    <location>
        <begin position="184"/>
        <end position="199"/>
    </location>
</feature>
<gene>
    <name evidence="7" type="ORF">B5G02_01980</name>
</gene>
<feature type="transmembrane region" description="Helical" evidence="6">
    <location>
        <begin position="157"/>
        <end position="177"/>
    </location>
</feature>
<feature type="transmembrane region" description="Helical" evidence="6">
    <location>
        <begin position="33"/>
        <end position="57"/>
    </location>
</feature>
<evidence type="ECO:0000256" key="6">
    <source>
        <dbReference type="RuleBase" id="RU004379"/>
    </source>
</evidence>
<comment type="similarity">
    <text evidence="2 6">Belongs to the BI1 family.</text>
</comment>
<feature type="transmembrane region" description="Helical" evidence="6">
    <location>
        <begin position="211"/>
        <end position="233"/>
    </location>
</feature>
<evidence type="ECO:0000256" key="4">
    <source>
        <dbReference type="ARBA" id="ARBA00022989"/>
    </source>
</evidence>
<dbReference type="OrthoDB" id="9808300at2"/>
<comment type="caution">
    <text evidence="7">The sequence shown here is derived from an EMBL/GenBank/DDBJ whole genome shotgun (WGS) entry which is preliminary data.</text>
</comment>
<dbReference type="InterPro" id="IPR006214">
    <property type="entry name" value="Bax_inhibitor_1-related"/>
</dbReference>
<dbReference type="GO" id="GO:0005886">
    <property type="term" value="C:plasma membrane"/>
    <property type="evidence" value="ECO:0007669"/>
    <property type="project" value="TreeGrafter"/>
</dbReference>
<accession>A0A1Y3Y5F3</accession>
<dbReference type="RefSeq" id="WP_019239776.1">
    <property type="nucleotide sequence ID" value="NZ_CABKRW010000051.1"/>
</dbReference>
<evidence type="ECO:0000313" key="7">
    <source>
        <dbReference type="EMBL" id="OUN89540.1"/>
    </source>
</evidence>
<protein>
    <recommendedName>
        <fullName evidence="9">BAX inhibitor protein</fullName>
    </recommendedName>
</protein>
<evidence type="ECO:0000256" key="2">
    <source>
        <dbReference type="ARBA" id="ARBA00010350"/>
    </source>
</evidence>
<feature type="transmembrane region" description="Helical" evidence="6">
    <location>
        <begin position="101"/>
        <end position="121"/>
    </location>
</feature>
<evidence type="ECO:0000256" key="3">
    <source>
        <dbReference type="ARBA" id="ARBA00022692"/>
    </source>
</evidence>
<dbReference type="PANTHER" id="PTHR23291">
    <property type="entry name" value="BAX INHIBITOR-RELATED"/>
    <property type="match status" value="1"/>
</dbReference>
<evidence type="ECO:0000256" key="5">
    <source>
        <dbReference type="ARBA" id="ARBA00023136"/>
    </source>
</evidence>
<proteinExistence type="inferred from homology"/>
<dbReference type="Proteomes" id="UP000195781">
    <property type="component" value="Unassembled WGS sequence"/>
</dbReference>
<comment type="subcellular location">
    <subcellularLocation>
        <location evidence="1">Membrane</location>
        <topology evidence="1">Multi-pass membrane protein</topology>
    </subcellularLocation>
</comment>
<sequence length="237" mass="26207">MNEVERYQSQQYQQYGGPIYQQGPAPRLISRRLYNIVLTGFVVLSFVIMAACSYITGTYEFLMFFMRNAMLFQIGSLVASIGGIVAMSIGRAKDNLTLGLVGYAIFTLTFGFTTSLVLAAYDMQTISVAFSATAGIMIVFGAAGIMFPRFFERIQGVLFTGLLAIIVIELVLAIFGVRQTATDIVVILLFCGFIGYDVHRASTAAPTLNNALWYAIELYLDIINVFIRLLALFGRRD</sequence>